<reference evidence="1" key="1">
    <citation type="journal article" date="2013" name="J. Plant Res.">
        <title>Effect of fungi and light on seed germination of three Opuntia species from semiarid lands of central Mexico.</title>
        <authorList>
            <person name="Delgado-Sanchez P."/>
            <person name="Jimenez-Bremont J.F."/>
            <person name="Guerrero-Gonzalez Mde L."/>
            <person name="Flores J."/>
        </authorList>
    </citation>
    <scope>NUCLEOTIDE SEQUENCE</scope>
    <source>
        <tissue evidence="1">Cladode</tissue>
    </source>
</reference>
<organism evidence="1">
    <name type="scientific">Opuntia streptacantha</name>
    <name type="common">Prickly pear cactus</name>
    <name type="synonym">Opuntia cardona</name>
    <dbReference type="NCBI Taxonomy" id="393608"/>
    <lineage>
        <taxon>Eukaryota</taxon>
        <taxon>Viridiplantae</taxon>
        <taxon>Streptophyta</taxon>
        <taxon>Embryophyta</taxon>
        <taxon>Tracheophyta</taxon>
        <taxon>Spermatophyta</taxon>
        <taxon>Magnoliopsida</taxon>
        <taxon>eudicotyledons</taxon>
        <taxon>Gunneridae</taxon>
        <taxon>Pentapetalae</taxon>
        <taxon>Caryophyllales</taxon>
        <taxon>Cactineae</taxon>
        <taxon>Cactaceae</taxon>
        <taxon>Opuntioideae</taxon>
        <taxon>Opuntia</taxon>
    </lineage>
</organism>
<proteinExistence type="predicted"/>
<sequence length="125" mass="13460">MATLSPSKSRRSALHKTSLSFAPSSSLKWAFLGSSGFLTVPLTVYPFSRRSFTIHEAINPPAPVTHTVCPVPVAVLSKGILVFFFGGGGGWCVCKCEFNFLLLWACLVQCGIEGRSGLVFRAFTS</sequence>
<reference evidence="1" key="2">
    <citation type="submission" date="2020-07" db="EMBL/GenBank/DDBJ databases">
        <authorList>
            <person name="Vera ALvarez R."/>
            <person name="Arias-Moreno D.M."/>
            <person name="Jimenez-Jacinto V."/>
            <person name="Jimenez-Bremont J.F."/>
            <person name="Swaminathan K."/>
            <person name="Moose S.P."/>
            <person name="Guerrero-Gonzalez M.L."/>
            <person name="Marino-Ramirez L."/>
            <person name="Landsman D."/>
            <person name="Rodriguez-Kessler M."/>
            <person name="Delgado-Sanchez P."/>
        </authorList>
    </citation>
    <scope>NUCLEOTIDE SEQUENCE</scope>
    <source>
        <tissue evidence="1">Cladode</tissue>
    </source>
</reference>
<accession>A0A7C8ZLY1</accession>
<dbReference type="AlphaFoldDB" id="A0A7C8ZLY1"/>
<name>A0A7C8ZLY1_OPUST</name>
<dbReference type="EMBL" id="GISG01141524">
    <property type="protein sequence ID" value="MBA4645233.1"/>
    <property type="molecule type" value="Transcribed_RNA"/>
</dbReference>
<protein>
    <submittedName>
        <fullName evidence="1">Uncharacterized protein</fullName>
    </submittedName>
</protein>
<evidence type="ECO:0000313" key="1">
    <source>
        <dbReference type="EMBL" id="MBA4645233.1"/>
    </source>
</evidence>